<accession>A0A9N9NTK4</accession>
<protein>
    <submittedName>
        <fullName evidence="1">4396_t:CDS:1</fullName>
    </submittedName>
</protein>
<dbReference type="OrthoDB" id="5065855at2759"/>
<dbReference type="SUPFAM" id="SSF54001">
    <property type="entry name" value="Cysteine proteinases"/>
    <property type="match status" value="1"/>
</dbReference>
<reference evidence="1" key="1">
    <citation type="submission" date="2021-06" db="EMBL/GenBank/DDBJ databases">
        <authorList>
            <person name="Kallberg Y."/>
            <person name="Tangrot J."/>
            <person name="Rosling A."/>
        </authorList>
    </citation>
    <scope>NUCLEOTIDE SEQUENCE</scope>
    <source>
        <strain evidence="1">UK204</strain>
    </source>
</reference>
<organism evidence="1 2">
    <name type="scientific">Funneliformis caledonium</name>
    <dbReference type="NCBI Taxonomy" id="1117310"/>
    <lineage>
        <taxon>Eukaryota</taxon>
        <taxon>Fungi</taxon>
        <taxon>Fungi incertae sedis</taxon>
        <taxon>Mucoromycota</taxon>
        <taxon>Glomeromycotina</taxon>
        <taxon>Glomeromycetes</taxon>
        <taxon>Glomerales</taxon>
        <taxon>Glomeraceae</taxon>
        <taxon>Funneliformis</taxon>
    </lineage>
</organism>
<gene>
    <name evidence="1" type="ORF">FCALED_LOCUS16848</name>
</gene>
<comment type="caution">
    <text evidence="1">The sequence shown here is derived from an EMBL/GenBank/DDBJ whole genome shotgun (WGS) entry which is preliminary data.</text>
</comment>
<name>A0A9N9NTK4_9GLOM</name>
<proteinExistence type="predicted"/>
<evidence type="ECO:0000313" key="2">
    <source>
        <dbReference type="Proteomes" id="UP000789570"/>
    </source>
</evidence>
<keyword evidence="2" id="KW-1185">Reference proteome</keyword>
<dbReference type="EMBL" id="CAJVPQ010021971">
    <property type="protein sequence ID" value="CAG8759658.1"/>
    <property type="molecule type" value="Genomic_DNA"/>
</dbReference>
<dbReference type="InterPro" id="IPR038765">
    <property type="entry name" value="Papain-like_cys_pep_sf"/>
</dbReference>
<dbReference type="AlphaFoldDB" id="A0A9N9NTK4"/>
<dbReference type="Proteomes" id="UP000789570">
    <property type="component" value="Unassembled WGS sequence"/>
</dbReference>
<dbReference type="Gene3D" id="3.40.395.10">
    <property type="entry name" value="Adenoviral Proteinase, Chain A"/>
    <property type="match status" value="1"/>
</dbReference>
<evidence type="ECO:0000313" key="1">
    <source>
        <dbReference type="EMBL" id="CAG8759658.1"/>
    </source>
</evidence>
<feature type="non-terminal residue" evidence="1">
    <location>
        <position position="39"/>
    </location>
</feature>
<feature type="non-terminal residue" evidence="1">
    <location>
        <position position="1"/>
    </location>
</feature>
<sequence length="39" mass="4641">PLKMLTTTLYYKDAMLTPSDYSNLYDGQWLNDQCVDFYL</sequence>